<organism evidence="1 2">
    <name type="scientific">Chelydra serpentina</name>
    <name type="common">Snapping turtle</name>
    <name type="synonym">Testudo serpentina</name>
    <dbReference type="NCBI Taxonomy" id="8475"/>
    <lineage>
        <taxon>Eukaryota</taxon>
        <taxon>Metazoa</taxon>
        <taxon>Chordata</taxon>
        <taxon>Craniata</taxon>
        <taxon>Vertebrata</taxon>
        <taxon>Euteleostomi</taxon>
        <taxon>Archelosauria</taxon>
        <taxon>Testudinata</taxon>
        <taxon>Testudines</taxon>
        <taxon>Cryptodira</taxon>
        <taxon>Durocryptodira</taxon>
        <taxon>Americhelydia</taxon>
        <taxon>Chelydroidea</taxon>
        <taxon>Chelydridae</taxon>
        <taxon>Chelydra</taxon>
    </lineage>
</organism>
<accession>A0A8T1SXR5</accession>
<dbReference type="Proteomes" id="UP000765507">
    <property type="component" value="Unassembled WGS sequence"/>
</dbReference>
<feature type="non-terminal residue" evidence="1">
    <location>
        <position position="253"/>
    </location>
</feature>
<keyword evidence="2" id="KW-1185">Reference proteome</keyword>
<gene>
    <name evidence="1" type="ORF">G0U57_017964</name>
</gene>
<evidence type="ECO:0000313" key="2">
    <source>
        <dbReference type="Proteomes" id="UP000765507"/>
    </source>
</evidence>
<dbReference type="OrthoDB" id="7434275at2759"/>
<evidence type="ECO:0000313" key="1">
    <source>
        <dbReference type="EMBL" id="KAG6934022.1"/>
    </source>
</evidence>
<dbReference type="Gene3D" id="3.60.10.10">
    <property type="entry name" value="Endonuclease/exonuclease/phosphatase"/>
    <property type="match status" value="1"/>
</dbReference>
<dbReference type="InterPro" id="IPR036691">
    <property type="entry name" value="Endo/exonu/phosph_ase_sf"/>
</dbReference>
<evidence type="ECO:0008006" key="3">
    <source>
        <dbReference type="Google" id="ProtNLM"/>
    </source>
</evidence>
<protein>
    <recommendedName>
        <fullName evidence="3">Endonuclease-reverse transcriptase</fullName>
    </recommendedName>
</protein>
<dbReference type="AlphaFoldDB" id="A0A8T1SXR5"/>
<proteinExistence type="predicted"/>
<sequence length="253" mass="29829">ERGERLVAMAEMKELYVANTRYKKKISRRWTWIAPNTKSKNEIDYILVNKRRIVQDISVVQPFNTGIDHRLLRAKLIFDEAVEKKALQMANRKQQLKTFDEAKLKKAISGFDWSQMEKCDKDYSIFADKLRCCIKAAEIKKLKKAKGRISNEMKSLLEKRRNMKRSSDNNLEYSILCKLIRRKLKDDFKNSWKEKLLKTAESRNSLRTCKQELTQYRLSVTALKNKDGETVIDRAGMEKVCKDFCTELFKSRI</sequence>
<name>A0A8T1SXR5_CHESE</name>
<feature type="non-terminal residue" evidence="1">
    <location>
        <position position="1"/>
    </location>
</feature>
<comment type="caution">
    <text evidence="1">The sequence shown here is derived from an EMBL/GenBank/DDBJ whole genome shotgun (WGS) entry which is preliminary data.</text>
</comment>
<reference evidence="1 2" key="1">
    <citation type="journal article" date="2020" name="G3 (Bethesda)">
        <title>Draft Genome of the Common Snapping Turtle, Chelydra serpentina, a Model for Phenotypic Plasticity in Reptiles.</title>
        <authorList>
            <person name="Das D."/>
            <person name="Singh S.K."/>
            <person name="Bierstedt J."/>
            <person name="Erickson A."/>
            <person name="Galli G.L.J."/>
            <person name="Crossley D.A. 2nd"/>
            <person name="Rhen T."/>
        </authorList>
    </citation>
    <scope>NUCLEOTIDE SEQUENCE [LARGE SCALE GENOMIC DNA]</scope>
    <source>
        <strain evidence="1">KW</strain>
    </source>
</reference>
<dbReference type="EMBL" id="JAHGAV010000063">
    <property type="protein sequence ID" value="KAG6934022.1"/>
    <property type="molecule type" value="Genomic_DNA"/>
</dbReference>